<dbReference type="InterPro" id="IPR036282">
    <property type="entry name" value="Glutathione-S-Trfase_C_sf"/>
</dbReference>
<feature type="domain" description="GST C-terminal" evidence="5">
    <location>
        <begin position="110"/>
        <end position="235"/>
    </location>
</feature>
<dbReference type="PANTHER" id="PTHR44051:SF6">
    <property type="entry name" value="GLUTATHIONE S-TRANSFERASE II"/>
    <property type="match status" value="1"/>
</dbReference>
<organism evidence="6 7">
    <name type="scientific">Sporothrix curviconia</name>
    <dbReference type="NCBI Taxonomy" id="1260050"/>
    <lineage>
        <taxon>Eukaryota</taxon>
        <taxon>Fungi</taxon>
        <taxon>Dikarya</taxon>
        <taxon>Ascomycota</taxon>
        <taxon>Pezizomycotina</taxon>
        <taxon>Sordariomycetes</taxon>
        <taxon>Sordariomycetidae</taxon>
        <taxon>Ophiostomatales</taxon>
        <taxon>Ophiostomataceae</taxon>
        <taxon>Sporothrix</taxon>
    </lineage>
</organism>
<dbReference type="SFLD" id="SFLDG00358">
    <property type="entry name" value="Main_(cytGST)"/>
    <property type="match status" value="1"/>
</dbReference>
<evidence type="ECO:0000259" key="5">
    <source>
        <dbReference type="PROSITE" id="PS50405"/>
    </source>
</evidence>
<evidence type="ECO:0000256" key="1">
    <source>
        <dbReference type="ARBA" id="ARBA00007409"/>
    </source>
</evidence>
<dbReference type="InterPro" id="IPR004045">
    <property type="entry name" value="Glutathione_S-Trfase_N"/>
</dbReference>
<keyword evidence="6" id="KW-0808">Transferase</keyword>
<protein>
    <submittedName>
        <fullName evidence="6">Glutathione S-transferase 2</fullName>
        <ecNumber evidence="6">2.5.1.18</ecNumber>
    </submittedName>
</protein>
<dbReference type="PANTHER" id="PTHR44051">
    <property type="entry name" value="GLUTATHIONE S-TRANSFERASE-RELATED"/>
    <property type="match status" value="1"/>
</dbReference>
<reference evidence="6 7" key="1">
    <citation type="submission" date="2024-01" db="EMBL/GenBank/DDBJ databases">
        <authorList>
            <person name="Allen C."/>
            <person name="Tagirdzhanova G."/>
        </authorList>
    </citation>
    <scope>NUCLEOTIDE SEQUENCE [LARGE SCALE GENOMIC DNA]</scope>
</reference>
<dbReference type="CDD" id="cd03048">
    <property type="entry name" value="GST_N_Ure2p_like"/>
    <property type="match status" value="1"/>
</dbReference>
<dbReference type="InterPro" id="IPR036249">
    <property type="entry name" value="Thioredoxin-like_sf"/>
</dbReference>
<dbReference type="InterPro" id="IPR040079">
    <property type="entry name" value="Glutathione_S-Trfase"/>
</dbReference>
<name>A0ABP0BQS9_9PEZI</name>
<keyword evidence="7" id="KW-1185">Reference proteome</keyword>
<gene>
    <name evidence="6" type="primary">GST2_2</name>
    <name evidence="6" type="ORF">SCUCBS95973_004487</name>
</gene>
<comment type="caution">
    <text evidence="6">The sequence shown here is derived from an EMBL/GenBank/DDBJ whole genome shotgun (WGS) entry which is preliminary data.</text>
</comment>
<evidence type="ECO:0000256" key="3">
    <source>
        <dbReference type="SAM" id="MobiDB-lite"/>
    </source>
</evidence>
<dbReference type="Gene3D" id="1.20.1050.10">
    <property type="match status" value="1"/>
</dbReference>
<proteinExistence type="inferred from homology"/>
<dbReference type="SFLD" id="SFLDG01151">
    <property type="entry name" value="Main.2:_Nu-like"/>
    <property type="match status" value="1"/>
</dbReference>
<dbReference type="EMBL" id="CAWUHB010000022">
    <property type="protein sequence ID" value="CAK7221405.1"/>
    <property type="molecule type" value="Genomic_DNA"/>
</dbReference>
<comment type="similarity">
    <text evidence="1 2">Belongs to the GST superfamily.</text>
</comment>
<dbReference type="SFLD" id="SFLDS00019">
    <property type="entry name" value="Glutathione_Transferase_(cytos"/>
    <property type="match status" value="1"/>
</dbReference>
<evidence type="ECO:0000256" key="2">
    <source>
        <dbReference type="RuleBase" id="RU003494"/>
    </source>
</evidence>
<feature type="region of interest" description="Disordered" evidence="3">
    <location>
        <begin position="228"/>
        <end position="252"/>
    </location>
</feature>
<dbReference type="PROSITE" id="PS50404">
    <property type="entry name" value="GST_NTER"/>
    <property type="match status" value="1"/>
</dbReference>
<dbReference type="EC" id="2.5.1.18" evidence="6"/>
<evidence type="ECO:0000313" key="7">
    <source>
        <dbReference type="Proteomes" id="UP001642405"/>
    </source>
</evidence>
<evidence type="ECO:0000313" key="6">
    <source>
        <dbReference type="EMBL" id="CAK7221405.1"/>
    </source>
</evidence>
<dbReference type="Pfam" id="PF02798">
    <property type="entry name" value="GST_N"/>
    <property type="match status" value="1"/>
</dbReference>
<feature type="domain" description="GST N-terminal" evidence="4">
    <location>
        <begin position="1"/>
        <end position="101"/>
    </location>
</feature>
<dbReference type="Proteomes" id="UP001642405">
    <property type="component" value="Unassembled WGS sequence"/>
</dbReference>
<dbReference type="Gene3D" id="3.40.30.10">
    <property type="entry name" value="Glutaredoxin"/>
    <property type="match status" value="1"/>
</dbReference>
<evidence type="ECO:0000259" key="4">
    <source>
        <dbReference type="PROSITE" id="PS50404"/>
    </source>
</evidence>
<feature type="compositionally biased region" description="Basic and acidic residues" evidence="3">
    <location>
        <begin position="233"/>
        <end position="252"/>
    </location>
</feature>
<sequence>MAEENRPTGTVATKGIELLTHDTPNGYKASVLLEELHDAYGINYTWQGIDISKGIQKEPWFVALNPNGRIPVIVDHDRNGLAVFEGVAILNYLVRRFDKDFRFSFNPETELDQVAIAESWMAWQHGGLGPMQGQGNHFLHVALNKKQYYSAQRYVGETERLYGILDTRLADRDYVAGAGRGKYSIADMAIVGWASIMKISGADDSKFPNVAAWVARCRARPATARGFQIPKDTPYRDSNTEERLKDPEAAKHDKEWKEFLAEAQEKFNYKYTSP</sequence>
<dbReference type="SUPFAM" id="SSF52833">
    <property type="entry name" value="Thioredoxin-like"/>
    <property type="match status" value="1"/>
</dbReference>
<dbReference type="PROSITE" id="PS50405">
    <property type="entry name" value="GST_CTER"/>
    <property type="match status" value="1"/>
</dbReference>
<dbReference type="InterPro" id="IPR010987">
    <property type="entry name" value="Glutathione-S-Trfase_C-like"/>
</dbReference>
<dbReference type="SUPFAM" id="SSF47616">
    <property type="entry name" value="GST C-terminal domain-like"/>
    <property type="match status" value="1"/>
</dbReference>
<dbReference type="InterPro" id="IPR004046">
    <property type="entry name" value="GST_C"/>
</dbReference>
<accession>A0ABP0BQS9</accession>
<dbReference type="GO" id="GO:0004364">
    <property type="term" value="F:glutathione transferase activity"/>
    <property type="evidence" value="ECO:0007669"/>
    <property type="project" value="UniProtKB-EC"/>
</dbReference>
<dbReference type="Pfam" id="PF00043">
    <property type="entry name" value="GST_C"/>
    <property type="match status" value="1"/>
</dbReference>